<sequence>MMLHPSSEHAAVQHGKPPPLALNSQCSHLKCEGQRNPTDVNRVWRGASPGDGLGFLFETPRHAQRASRPERISLSLLHVTSHRPNPPNLTVIVLLANTRIEGSMLHEFLFALLVSFVMAHFVPSLLIRRLQRMELPRPDDEGDDNNDNERRADDLPASPANKTPANNDRYNPTPIDIAVTRIMLARSKRLPPDIVDAIFDFAEYWAHSTNAINFTTEHQDYLRISGSSQVETKFLLRSFPLGLTGIAGDKNLAEELAYDTNESKPRPLAKEREPGYFAKLADYPTPRLVSPCRKIVFSIRGKDQGWVSQPDAKGTYSASWTWYEVGLERFDAEQDCDSNCTYDVRHESPKSTALPLPVCGLRTIKPTIKREPDEEDYKYDHPLLHQDQFLIQKNRTASRDFVDHVVTWSYLDDVKPDSDAGKALEEQGRGRGTGNGEFVRDLRLGDVVTVWGMARFGAWVNNVEAVKIDVYWAV</sequence>
<reference evidence="3 4" key="1">
    <citation type="journal article" date="2024" name="Microbiol. Resour. Announc.">
        <title>Genome annotations for the ascomycete fungi Trichoderma harzianum, Trichoderma aggressivum, and Purpureocillium lilacinum.</title>
        <authorList>
            <person name="Beijen E.P.W."/>
            <person name="Ohm R.A."/>
        </authorList>
    </citation>
    <scope>NUCLEOTIDE SEQUENCE [LARGE SCALE GENOMIC DNA]</scope>
    <source>
        <strain evidence="3 4">CBS 150709</strain>
    </source>
</reference>
<gene>
    <name evidence="3" type="ORF">Purlil1_11707</name>
</gene>
<evidence type="ECO:0000313" key="3">
    <source>
        <dbReference type="EMBL" id="KAK4081365.1"/>
    </source>
</evidence>
<keyword evidence="4" id="KW-1185">Reference proteome</keyword>
<protein>
    <recommendedName>
        <fullName evidence="5">Ankyrin repeat protein</fullName>
    </recommendedName>
</protein>
<feature type="compositionally biased region" description="Polar residues" evidence="1">
    <location>
        <begin position="160"/>
        <end position="170"/>
    </location>
</feature>
<feature type="region of interest" description="Disordered" evidence="1">
    <location>
        <begin position="136"/>
        <end position="171"/>
    </location>
</feature>
<organism evidence="3 4">
    <name type="scientific">Purpureocillium lilacinum</name>
    <name type="common">Paecilomyces lilacinus</name>
    <dbReference type="NCBI Taxonomy" id="33203"/>
    <lineage>
        <taxon>Eukaryota</taxon>
        <taxon>Fungi</taxon>
        <taxon>Dikarya</taxon>
        <taxon>Ascomycota</taxon>
        <taxon>Pezizomycotina</taxon>
        <taxon>Sordariomycetes</taxon>
        <taxon>Hypocreomycetidae</taxon>
        <taxon>Hypocreales</taxon>
        <taxon>Ophiocordycipitaceae</taxon>
        <taxon>Purpureocillium</taxon>
    </lineage>
</organism>
<evidence type="ECO:0008006" key="5">
    <source>
        <dbReference type="Google" id="ProtNLM"/>
    </source>
</evidence>
<comment type="caution">
    <text evidence="3">The sequence shown here is derived from an EMBL/GenBank/DDBJ whole genome shotgun (WGS) entry which is preliminary data.</text>
</comment>
<feature type="transmembrane region" description="Helical" evidence="2">
    <location>
        <begin position="108"/>
        <end position="127"/>
    </location>
</feature>
<proteinExistence type="predicted"/>
<evidence type="ECO:0000256" key="1">
    <source>
        <dbReference type="SAM" id="MobiDB-lite"/>
    </source>
</evidence>
<keyword evidence="2" id="KW-0472">Membrane</keyword>
<evidence type="ECO:0000313" key="4">
    <source>
        <dbReference type="Proteomes" id="UP001287286"/>
    </source>
</evidence>
<dbReference type="Proteomes" id="UP001287286">
    <property type="component" value="Unassembled WGS sequence"/>
</dbReference>
<dbReference type="EMBL" id="JAWRVI010000075">
    <property type="protein sequence ID" value="KAK4081365.1"/>
    <property type="molecule type" value="Genomic_DNA"/>
</dbReference>
<evidence type="ECO:0000256" key="2">
    <source>
        <dbReference type="SAM" id="Phobius"/>
    </source>
</evidence>
<name>A0ABR0BIU4_PURLI</name>
<keyword evidence="2" id="KW-1133">Transmembrane helix</keyword>
<accession>A0ABR0BIU4</accession>
<keyword evidence="2" id="KW-0812">Transmembrane</keyword>